<dbReference type="Gene3D" id="3.30.420.10">
    <property type="entry name" value="Ribonuclease H-like superfamily/Ribonuclease H"/>
    <property type="match status" value="1"/>
</dbReference>
<dbReference type="Pfam" id="PF00665">
    <property type="entry name" value="rve"/>
    <property type="match status" value="1"/>
</dbReference>
<dbReference type="EMBL" id="DXHU01000022">
    <property type="protein sequence ID" value="HIV99269.1"/>
    <property type="molecule type" value="Genomic_DNA"/>
</dbReference>
<dbReference type="AlphaFoldDB" id="A0A9D1TN35"/>
<dbReference type="InterPro" id="IPR050900">
    <property type="entry name" value="Transposase_IS3/IS150/IS904"/>
</dbReference>
<dbReference type="InterPro" id="IPR036397">
    <property type="entry name" value="RNaseH_sf"/>
</dbReference>
<dbReference type="Pfam" id="PF13276">
    <property type="entry name" value="HTH_21"/>
    <property type="match status" value="1"/>
</dbReference>
<proteinExistence type="predicted"/>
<organism evidence="2 3">
    <name type="scientific">Candidatus Ornithospirochaeta avicola</name>
    <dbReference type="NCBI Taxonomy" id="2840896"/>
    <lineage>
        <taxon>Bacteria</taxon>
        <taxon>Pseudomonadati</taxon>
        <taxon>Spirochaetota</taxon>
        <taxon>Spirochaetia</taxon>
        <taxon>Spirochaetales</taxon>
        <taxon>Spirochaetaceae</taxon>
        <taxon>Spirochaetaceae incertae sedis</taxon>
        <taxon>Candidatus Ornithospirochaeta</taxon>
    </lineage>
</organism>
<dbReference type="GO" id="GO:0003676">
    <property type="term" value="F:nucleic acid binding"/>
    <property type="evidence" value="ECO:0007669"/>
    <property type="project" value="InterPro"/>
</dbReference>
<reference evidence="2" key="2">
    <citation type="submission" date="2021-04" db="EMBL/GenBank/DDBJ databases">
        <authorList>
            <person name="Gilroy R."/>
        </authorList>
    </citation>
    <scope>NUCLEOTIDE SEQUENCE</scope>
    <source>
        <strain evidence="2">Gambia11-129</strain>
    </source>
</reference>
<dbReference type="InterPro" id="IPR012337">
    <property type="entry name" value="RNaseH-like_sf"/>
</dbReference>
<dbReference type="PANTHER" id="PTHR46889">
    <property type="entry name" value="TRANSPOSASE INSF FOR INSERTION SEQUENCE IS3B-RELATED"/>
    <property type="match status" value="1"/>
</dbReference>
<dbReference type="PROSITE" id="PS50994">
    <property type="entry name" value="INTEGRASE"/>
    <property type="match status" value="1"/>
</dbReference>
<accession>A0A9D1TN35</accession>
<dbReference type="Proteomes" id="UP000823936">
    <property type="component" value="Unassembled WGS sequence"/>
</dbReference>
<evidence type="ECO:0000259" key="1">
    <source>
        <dbReference type="PROSITE" id="PS50994"/>
    </source>
</evidence>
<dbReference type="InterPro" id="IPR025948">
    <property type="entry name" value="HTH-like_dom"/>
</dbReference>
<dbReference type="GO" id="GO:0015074">
    <property type="term" value="P:DNA integration"/>
    <property type="evidence" value="ECO:0007669"/>
    <property type="project" value="InterPro"/>
</dbReference>
<sequence>MRELSGEFHLYELTSFFKVPKSSYLSWKAHHRDDEDAVIKKRIEEIFEYHKKRYGYRRITATLHQEGLIVNHKKVKRLMKELGLFPATYKRTRYSSYKGEVGKTAPNILNRQFDVDAPDKVWATDVTEFQTDEGKLYLSPIKDLCTREIISYDISPSPNIEMVMKMLDTALQSHPDHKGLMIHSDQGFQYQHTMFVNRLKKEGIIQSMSRKGNCLDNSKMETFFSTLKKEMYYGHEKEFKTREQLRAAIEEYIDYYNKERIQMKLGYLPPLIFREKIA</sequence>
<dbReference type="SUPFAM" id="SSF53098">
    <property type="entry name" value="Ribonuclease H-like"/>
    <property type="match status" value="1"/>
</dbReference>
<evidence type="ECO:0000313" key="3">
    <source>
        <dbReference type="Proteomes" id="UP000823936"/>
    </source>
</evidence>
<gene>
    <name evidence="2" type="ORF">IAB12_05800</name>
</gene>
<evidence type="ECO:0000313" key="2">
    <source>
        <dbReference type="EMBL" id="HIV99269.1"/>
    </source>
</evidence>
<dbReference type="Pfam" id="PF13333">
    <property type="entry name" value="rve_2"/>
    <property type="match status" value="1"/>
</dbReference>
<reference evidence="2" key="1">
    <citation type="journal article" date="2021" name="PeerJ">
        <title>Extensive microbial diversity within the chicken gut microbiome revealed by metagenomics and culture.</title>
        <authorList>
            <person name="Gilroy R."/>
            <person name="Ravi A."/>
            <person name="Getino M."/>
            <person name="Pursley I."/>
            <person name="Horton D.L."/>
            <person name="Alikhan N.F."/>
            <person name="Baker D."/>
            <person name="Gharbi K."/>
            <person name="Hall N."/>
            <person name="Watson M."/>
            <person name="Adriaenssens E.M."/>
            <person name="Foster-Nyarko E."/>
            <person name="Jarju S."/>
            <person name="Secka A."/>
            <person name="Antonio M."/>
            <person name="Oren A."/>
            <person name="Chaudhuri R.R."/>
            <person name="La Ragione R."/>
            <person name="Hildebrand F."/>
            <person name="Pallen M.J."/>
        </authorList>
    </citation>
    <scope>NUCLEOTIDE SEQUENCE</scope>
    <source>
        <strain evidence="2">Gambia11-129</strain>
    </source>
</reference>
<dbReference type="NCBIfam" id="NF033516">
    <property type="entry name" value="transpos_IS3"/>
    <property type="match status" value="1"/>
</dbReference>
<feature type="domain" description="Integrase catalytic" evidence="1">
    <location>
        <begin position="114"/>
        <end position="277"/>
    </location>
</feature>
<dbReference type="InterPro" id="IPR001584">
    <property type="entry name" value="Integrase_cat-core"/>
</dbReference>
<name>A0A9D1TN35_9SPIO</name>
<protein>
    <submittedName>
        <fullName evidence="2">IS3 family transposase</fullName>
    </submittedName>
</protein>
<comment type="caution">
    <text evidence="2">The sequence shown here is derived from an EMBL/GenBank/DDBJ whole genome shotgun (WGS) entry which is preliminary data.</text>
</comment>
<dbReference type="InterPro" id="IPR048020">
    <property type="entry name" value="Transpos_IS3"/>
</dbReference>
<dbReference type="PANTHER" id="PTHR46889:SF4">
    <property type="entry name" value="TRANSPOSASE INSO FOR INSERTION SEQUENCE ELEMENT IS911B-RELATED"/>
    <property type="match status" value="1"/>
</dbReference>